<evidence type="ECO:0000256" key="1">
    <source>
        <dbReference type="SAM" id="MobiDB-lite"/>
    </source>
</evidence>
<dbReference type="AlphaFoldDB" id="A0A022KZH7"/>
<evidence type="ECO:0000313" key="3">
    <source>
        <dbReference type="Proteomes" id="UP000019754"/>
    </source>
</evidence>
<proteinExistence type="predicted"/>
<organism evidence="2 3">
    <name type="scientific">Brachybacterium muris UCD-AY4</name>
    <dbReference type="NCBI Taxonomy" id="1249481"/>
    <lineage>
        <taxon>Bacteria</taxon>
        <taxon>Bacillati</taxon>
        <taxon>Actinomycetota</taxon>
        <taxon>Actinomycetes</taxon>
        <taxon>Micrococcales</taxon>
        <taxon>Dermabacteraceae</taxon>
        <taxon>Brachybacterium</taxon>
    </lineage>
</organism>
<dbReference type="EMBL" id="AORC01000002">
    <property type="protein sequence ID" value="EYT51259.1"/>
    <property type="molecule type" value="Genomic_DNA"/>
</dbReference>
<dbReference type="Proteomes" id="UP000019754">
    <property type="component" value="Unassembled WGS sequence"/>
</dbReference>
<protein>
    <submittedName>
        <fullName evidence="2">Uncharacterized protein</fullName>
    </submittedName>
</protein>
<evidence type="ECO:0000313" key="2">
    <source>
        <dbReference type="EMBL" id="EYT51259.1"/>
    </source>
</evidence>
<keyword evidence="3" id="KW-1185">Reference proteome</keyword>
<comment type="caution">
    <text evidence="2">The sequence shown here is derived from an EMBL/GenBank/DDBJ whole genome shotgun (WGS) entry which is preliminary data.</text>
</comment>
<sequence length="75" mass="8541">MHSRVCSSTMEQILIGQPRSSASNWKSTAHTRFGATAAGASTVEDPTRLRRRRCGTRRPSARQRRWIFLWLTAQP</sequence>
<name>A0A022KZH7_9MICO</name>
<accession>A0A022KZH7</accession>
<feature type="region of interest" description="Disordered" evidence="1">
    <location>
        <begin position="36"/>
        <end position="56"/>
    </location>
</feature>
<gene>
    <name evidence="2" type="ORF">D641_0100040</name>
</gene>
<reference evidence="2 3" key="1">
    <citation type="journal article" date="2013" name="Genome Announc.">
        <title>Draft genome sequence of an Actinobacterium, Brachybacterium muris strain UCD-AY4.</title>
        <authorList>
            <person name="Lo J.R."/>
            <person name="Lang J.M."/>
            <person name="Darling A.E."/>
            <person name="Eisen J.A."/>
            <person name="Coil D.A."/>
        </authorList>
    </citation>
    <scope>NUCLEOTIDE SEQUENCE [LARGE SCALE GENOMIC DNA]</scope>
    <source>
        <strain evidence="2 3">UCD-AY4</strain>
    </source>
</reference>
<dbReference type="HOGENOM" id="CLU_2663876_0_0_11"/>